<dbReference type="EMBL" id="CP041090">
    <property type="protein sequence ID" value="QDF42294.2"/>
    <property type="molecule type" value="Genomic_DNA"/>
</dbReference>
<dbReference type="InterPro" id="IPR005135">
    <property type="entry name" value="Endo/exonuclease/phosphatase"/>
</dbReference>
<dbReference type="RefSeq" id="WP_244621186.1">
    <property type="nucleotide sequence ID" value="NZ_CP041090.2"/>
</dbReference>
<reference evidence="2 3" key="2">
    <citation type="journal article" date="2020" name="Int. J. Syst. Evol. Microbiol.">
        <title>Description and complete genome sequences of Bradyrhizobium symbiodeficiens sp. nov., a non-symbiotic bacterium associated with legumes native to Canada.</title>
        <authorList>
            <person name="Bromfield E.S.P."/>
            <person name="Cloutier S."/>
            <person name="Nguyen H.D.T."/>
        </authorList>
    </citation>
    <scope>NUCLEOTIDE SEQUENCE [LARGE SCALE GENOMIC DNA]</scope>
    <source>
        <strain evidence="2 3">65S1MB</strain>
    </source>
</reference>
<feature type="domain" description="Endonuclease/exonuclease/phosphatase" evidence="1">
    <location>
        <begin position="41"/>
        <end position="307"/>
    </location>
</feature>
<reference evidence="3" key="1">
    <citation type="submission" date="2019-06" db="EMBL/GenBank/DDBJ databases">
        <title>Whole-Genome Sequence of Bradyrhizobium sp. 3 Strain 65S1MB.</title>
        <authorList>
            <person name="Bromfield E.S.P."/>
            <person name="Cloutier S."/>
            <person name="Nguyen H.D.T."/>
        </authorList>
    </citation>
    <scope>NUCLEOTIDE SEQUENCE [LARGE SCALE GENOMIC DNA]</scope>
    <source>
        <strain evidence="3">65S1MB</strain>
    </source>
</reference>
<dbReference type="SUPFAM" id="SSF56219">
    <property type="entry name" value="DNase I-like"/>
    <property type="match status" value="1"/>
</dbReference>
<dbReference type="Pfam" id="PF03372">
    <property type="entry name" value="Exo_endo_phos"/>
    <property type="match status" value="1"/>
</dbReference>
<protein>
    <submittedName>
        <fullName evidence="2">Endonuclease/exonuclease/phosphatase family protein</fullName>
    </submittedName>
</protein>
<dbReference type="PANTHER" id="PTHR14859">
    <property type="entry name" value="CALCOFLUOR WHITE HYPERSENSITIVE PROTEIN PRECURSOR"/>
    <property type="match status" value="1"/>
</dbReference>
<evidence type="ECO:0000259" key="1">
    <source>
        <dbReference type="Pfam" id="PF03372"/>
    </source>
</evidence>
<keyword evidence="3" id="KW-1185">Reference proteome</keyword>
<sequence length="316" mass="34340">MVGDHGGDRDDDGAAADRVPAVPAPVRSIIHARGYPVMRLLTWNIQCGKGCDGVTDLSRIVTVARQTLDADVFCFQEVSANFSRFGDGADQSAQLAALLPGYSAIFRPAIETMDRAGSIHCFGNMTLSRLPVLQIANHLLPFPGAGGVRSMRRHALEVTVQASFGAVRIVNTHLEFHSAVQRHAQITRLLDLQQDASGSPRQASSRHDEPYGSQTVAASSLMCGDFNFDVADPQHALIDRARRPGLNYRDAWTANRPGRPRAPTCGIFDRAQWADGPDCRDFIFVTEDLVSRVRSIEVNAATDASDHQPLGIELAD</sequence>
<keyword evidence="2" id="KW-0540">Nuclease</keyword>
<name>A0ABX5WG67_9BRAD</name>
<gene>
    <name evidence="2" type="ORF">FJN17_08260</name>
</gene>
<dbReference type="Gene3D" id="3.60.10.10">
    <property type="entry name" value="Endonuclease/exonuclease/phosphatase"/>
    <property type="match status" value="1"/>
</dbReference>
<evidence type="ECO:0000313" key="3">
    <source>
        <dbReference type="Proteomes" id="UP000319298"/>
    </source>
</evidence>
<dbReference type="PANTHER" id="PTHR14859:SF15">
    <property type="entry name" value="ENDONUCLEASE_EXONUCLEASE_PHOSPHATASE DOMAIN-CONTAINING PROTEIN"/>
    <property type="match status" value="1"/>
</dbReference>
<keyword evidence="2" id="KW-0255">Endonuclease</keyword>
<dbReference type="InterPro" id="IPR051916">
    <property type="entry name" value="GPI-anchor_lipid_remodeler"/>
</dbReference>
<dbReference type="GO" id="GO:0004519">
    <property type="term" value="F:endonuclease activity"/>
    <property type="evidence" value="ECO:0007669"/>
    <property type="project" value="UniProtKB-KW"/>
</dbReference>
<keyword evidence="2" id="KW-0378">Hydrolase</keyword>
<organism evidence="2 3">
    <name type="scientific">Bradyrhizobium symbiodeficiens</name>
    <dbReference type="NCBI Taxonomy" id="1404367"/>
    <lineage>
        <taxon>Bacteria</taxon>
        <taxon>Pseudomonadati</taxon>
        <taxon>Pseudomonadota</taxon>
        <taxon>Alphaproteobacteria</taxon>
        <taxon>Hyphomicrobiales</taxon>
        <taxon>Nitrobacteraceae</taxon>
        <taxon>Bradyrhizobium</taxon>
    </lineage>
</organism>
<dbReference type="Proteomes" id="UP000319298">
    <property type="component" value="Chromosome"/>
</dbReference>
<evidence type="ECO:0000313" key="2">
    <source>
        <dbReference type="EMBL" id="QDF42294.2"/>
    </source>
</evidence>
<proteinExistence type="predicted"/>
<dbReference type="InterPro" id="IPR036691">
    <property type="entry name" value="Endo/exonu/phosph_ase_sf"/>
</dbReference>
<accession>A0ABX5WG67</accession>